<dbReference type="OrthoDB" id="2361638at2"/>
<dbReference type="InterPro" id="IPR038073">
    <property type="entry name" value="YkuJ-like_sf"/>
</dbReference>
<evidence type="ECO:0000313" key="1">
    <source>
        <dbReference type="EMBL" id="OAK72963.1"/>
    </source>
</evidence>
<protein>
    <recommendedName>
        <fullName evidence="3">DUF1797 family protein</fullName>
    </recommendedName>
</protein>
<dbReference type="Gene3D" id="3.30.720.20">
    <property type="entry name" value="Protein of unknown function DUF1797"/>
    <property type="match status" value="1"/>
</dbReference>
<organism evidence="1 2">
    <name type="scientific">Lederbergia galactosidilytica</name>
    <dbReference type="NCBI Taxonomy" id="217031"/>
    <lineage>
        <taxon>Bacteria</taxon>
        <taxon>Bacillati</taxon>
        <taxon>Bacillota</taxon>
        <taxon>Bacilli</taxon>
        <taxon>Bacillales</taxon>
        <taxon>Bacillaceae</taxon>
        <taxon>Lederbergia</taxon>
    </lineage>
</organism>
<comment type="caution">
    <text evidence="1">The sequence shown here is derived from an EMBL/GenBank/DDBJ whole genome shotgun (WGS) entry which is preliminary data.</text>
</comment>
<reference evidence="1 2" key="1">
    <citation type="submission" date="2015-05" db="EMBL/GenBank/DDBJ databases">
        <title>Comparison of genome.</title>
        <authorList>
            <person name="Zheng Z."/>
            <person name="Sun M."/>
        </authorList>
    </citation>
    <scope>NUCLEOTIDE SEQUENCE [LARGE SCALE GENOMIC DNA]</scope>
    <source>
        <strain evidence="1 2">G25-74</strain>
    </source>
</reference>
<dbReference type="Proteomes" id="UP000077881">
    <property type="component" value="Unassembled WGS sequence"/>
</dbReference>
<dbReference type="InterPro" id="IPR014904">
    <property type="entry name" value="YkuJ-like"/>
</dbReference>
<evidence type="ECO:0008006" key="3">
    <source>
        <dbReference type="Google" id="ProtNLM"/>
    </source>
</evidence>
<evidence type="ECO:0000313" key="2">
    <source>
        <dbReference type="Proteomes" id="UP000077881"/>
    </source>
</evidence>
<accession>A0A177ZZ81</accession>
<dbReference type="PATRIC" id="fig|217031.6.peg.1509"/>
<dbReference type="RefSeq" id="WP_057982369.1">
    <property type="nucleotide sequence ID" value="NZ_JAGGKH010000011.1"/>
</dbReference>
<proteinExistence type="predicted"/>
<gene>
    <name evidence="1" type="ORF">ABB05_06950</name>
</gene>
<dbReference type="Pfam" id="PF08796">
    <property type="entry name" value="DUF1797"/>
    <property type="match status" value="1"/>
</dbReference>
<sequence length="84" mass="10076">MSQLVSIIQRLQTMQNNGDQEDVPQRLFEVNQKVLCQVKYFPASHTYEVEEYSKDHDKQKYQFDDIDMAAIEIFEMIQEEKERS</sequence>
<dbReference type="EMBL" id="LDJR01000032">
    <property type="protein sequence ID" value="OAK72963.1"/>
    <property type="molecule type" value="Genomic_DNA"/>
</dbReference>
<dbReference type="AlphaFoldDB" id="A0A177ZZ81"/>
<dbReference type="STRING" id="217031.ABB05_06950"/>
<dbReference type="SUPFAM" id="SSF143567">
    <property type="entry name" value="YkuJ-like"/>
    <property type="match status" value="1"/>
</dbReference>
<name>A0A177ZZ81_9BACI</name>
<keyword evidence="2" id="KW-1185">Reference proteome</keyword>